<protein>
    <submittedName>
        <fullName evidence="10">Polysaccharide biosynthesis protein</fullName>
    </submittedName>
</protein>
<dbReference type="GO" id="GO:0005886">
    <property type="term" value="C:plasma membrane"/>
    <property type="evidence" value="ECO:0007669"/>
    <property type="project" value="UniProtKB-SubCell"/>
</dbReference>
<dbReference type="InterPro" id="IPR027417">
    <property type="entry name" value="P-loop_NTPase"/>
</dbReference>
<evidence type="ECO:0000313" key="10">
    <source>
        <dbReference type="EMBL" id="ASU34734.1"/>
    </source>
</evidence>
<dbReference type="InterPro" id="IPR005702">
    <property type="entry name" value="Wzc-like_C"/>
</dbReference>
<dbReference type="InterPro" id="IPR003856">
    <property type="entry name" value="LPS_length_determ_N"/>
</dbReference>
<dbReference type="CDD" id="cd05387">
    <property type="entry name" value="BY-kinase"/>
    <property type="match status" value="1"/>
</dbReference>
<evidence type="ECO:0000256" key="4">
    <source>
        <dbReference type="ARBA" id="ARBA00022741"/>
    </source>
</evidence>
<dbReference type="InterPro" id="IPR050445">
    <property type="entry name" value="Bact_polysacc_biosynth/exp"/>
</dbReference>
<dbReference type="Pfam" id="PF02706">
    <property type="entry name" value="Wzz"/>
    <property type="match status" value="1"/>
</dbReference>
<dbReference type="PANTHER" id="PTHR32309:SF13">
    <property type="entry name" value="FERRIC ENTEROBACTIN TRANSPORT PROTEIN FEPE"/>
    <property type="match status" value="1"/>
</dbReference>
<evidence type="ECO:0000256" key="8">
    <source>
        <dbReference type="SAM" id="Phobius"/>
    </source>
</evidence>
<dbReference type="NCBIfam" id="TIGR01007">
    <property type="entry name" value="eps_fam"/>
    <property type="match status" value="1"/>
</dbReference>
<organism evidence="10 11">
    <name type="scientific">Mucilaginibacter xinganensis</name>
    <dbReference type="NCBI Taxonomy" id="1234841"/>
    <lineage>
        <taxon>Bacteria</taxon>
        <taxon>Pseudomonadati</taxon>
        <taxon>Bacteroidota</taxon>
        <taxon>Sphingobacteriia</taxon>
        <taxon>Sphingobacteriales</taxon>
        <taxon>Sphingobacteriaceae</taxon>
        <taxon>Mucilaginibacter</taxon>
    </lineage>
</organism>
<evidence type="ECO:0000259" key="9">
    <source>
        <dbReference type="Pfam" id="PF02706"/>
    </source>
</evidence>
<dbReference type="GO" id="GO:0004713">
    <property type="term" value="F:protein tyrosine kinase activity"/>
    <property type="evidence" value="ECO:0007669"/>
    <property type="project" value="TreeGrafter"/>
</dbReference>
<comment type="subcellular location">
    <subcellularLocation>
        <location evidence="1">Cell membrane</location>
        <topology evidence="1">Multi-pass membrane protein</topology>
    </subcellularLocation>
</comment>
<name>A0A223NYF7_9SPHI</name>
<feature type="transmembrane region" description="Helical" evidence="8">
    <location>
        <begin position="27"/>
        <end position="45"/>
    </location>
</feature>
<dbReference type="EMBL" id="CP022743">
    <property type="protein sequence ID" value="ASU34734.1"/>
    <property type="molecule type" value="Genomic_DNA"/>
</dbReference>
<keyword evidence="11" id="KW-1185">Reference proteome</keyword>
<sequence length="770" mass="86674">MTANSVYNPGVTANNFRDKMMPYLNRWYLFLISLVISFIAVSIYLDFTTPQYKVTGTIQIPDDKKGDGILKSTAFSDLNMFHEEKTSDNEIEILRSRDLIYSVIKKLHLETAYFYESDFLKTNELYKDELPLVVSVNRLSKLAYLQPLQLQILSGDTFVLSDDLHRWIYNYGQEIKHNDYNFTVNKGPAFRSGPKLIGIKFKNLEQLASAYSLGGLKVDPVIKESNTINVSLNDAVPQRGIDILANLITTYNAQSIAKKNAMAINTILFIDKRLQDMGRELSLTEGDIESFKQQNGAVDAASGTQINLQKSAEYNQLLENADVQLGIVNSIESYLGNPNNKFNVVPSTMGLKDPVLNTLITRFNDLQIERNRMLNSANINNPLVQNLSDQISSLQRNIRENLANIKTGFIIERNHLRQNSAQYDSKVRAVPSLEKGLLQRGREQGVKTNLFQYLLQKREETALSLSATIPTSQLIDKPAYSPVPDFPKKPLMYLLAFIIGFSIPILIIYLKQLFSSTVKNAASLMEIKGIRVLGELSHNDFKSPIVVQSGRQSVIGELFRYIRSNVGILNPNMSPKTMLITSCIKGEGKTFFSLNMGLTLAQLNKKVLLLEFDLRKPDLLNKLGMTQKIGISDYLQDNTIDLMDLVKPYGKATNLYVLGCGSISQNPAELLLSPRVDLMFELLNANFDYLIIDTSPVGQVADAFSLARFADLSIYVVRYNYSNTQQLSILQDIYDNEKLKNLMVVFNDAKKENRHAYAYGGYGYATGYGS</sequence>
<proteinExistence type="predicted"/>
<evidence type="ECO:0000256" key="3">
    <source>
        <dbReference type="ARBA" id="ARBA00022692"/>
    </source>
</evidence>
<dbReference type="Gene3D" id="3.40.50.300">
    <property type="entry name" value="P-loop containing nucleotide triphosphate hydrolases"/>
    <property type="match status" value="1"/>
</dbReference>
<evidence type="ECO:0000256" key="1">
    <source>
        <dbReference type="ARBA" id="ARBA00004651"/>
    </source>
</evidence>
<keyword evidence="2" id="KW-1003">Cell membrane</keyword>
<dbReference type="GO" id="GO:0005524">
    <property type="term" value="F:ATP binding"/>
    <property type="evidence" value="ECO:0007669"/>
    <property type="project" value="UniProtKB-KW"/>
</dbReference>
<keyword evidence="4" id="KW-0547">Nucleotide-binding</keyword>
<keyword evidence="5" id="KW-0067">ATP-binding</keyword>
<evidence type="ECO:0000313" key="11">
    <source>
        <dbReference type="Proteomes" id="UP000215002"/>
    </source>
</evidence>
<feature type="transmembrane region" description="Helical" evidence="8">
    <location>
        <begin position="491"/>
        <end position="510"/>
    </location>
</feature>
<accession>A0A223NYF7</accession>
<evidence type="ECO:0000256" key="7">
    <source>
        <dbReference type="ARBA" id="ARBA00023136"/>
    </source>
</evidence>
<evidence type="ECO:0000256" key="2">
    <source>
        <dbReference type="ARBA" id="ARBA00022475"/>
    </source>
</evidence>
<feature type="domain" description="Polysaccharide chain length determinant N-terminal" evidence="9">
    <location>
        <begin position="26"/>
        <end position="107"/>
    </location>
</feature>
<keyword evidence="7 8" id="KW-0472">Membrane</keyword>
<evidence type="ECO:0000256" key="5">
    <source>
        <dbReference type="ARBA" id="ARBA00022840"/>
    </source>
</evidence>
<reference evidence="10 11" key="1">
    <citation type="submission" date="2017-08" db="EMBL/GenBank/DDBJ databases">
        <title>Complete genome sequence of Mucilaginibacter sp. strain BJC16-A31.</title>
        <authorList>
            <consortium name="Henan University of Science and Technology"/>
            <person name="You X."/>
        </authorList>
    </citation>
    <scope>NUCLEOTIDE SEQUENCE [LARGE SCALE GENOMIC DNA]</scope>
    <source>
        <strain evidence="10 11">BJC16-A31</strain>
    </source>
</reference>
<dbReference type="RefSeq" id="WP_094571047.1">
    <property type="nucleotide sequence ID" value="NZ_CP022743.1"/>
</dbReference>
<dbReference type="AlphaFoldDB" id="A0A223NYF7"/>
<dbReference type="Proteomes" id="UP000215002">
    <property type="component" value="Chromosome"/>
</dbReference>
<dbReference type="KEGG" id="muc:MuYL_2847"/>
<keyword evidence="3 8" id="KW-0812">Transmembrane</keyword>
<keyword evidence="6 8" id="KW-1133">Transmembrane helix</keyword>
<dbReference type="SUPFAM" id="SSF52540">
    <property type="entry name" value="P-loop containing nucleoside triphosphate hydrolases"/>
    <property type="match status" value="1"/>
</dbReference>
<dbReference type="OrthoDB" id="9794577at2"/>
<gene>
    <name evidence="10" type="ORF">MuYL_2847</name>
</gene>
<dbReference type="PANTHER" id="PTHR32309">
    <property type="entry name" value="TYROSINE-PROTEIN KINASE"/>
    <property type="match status" value="1"/>
</dbReference>
<evidence type="ECO:0000256" key="6">
    <source>
        <dbReference type="ARBA" id="ARBA00022989"/>
    </source>
</evidence>